<dbReference type="EMBL" id="EF710653">
    <property type="protein sequence ID" value="ACE75320.1"/>
    <property type="molecule type" value="Genomic_DNA"/>
</dbReference>
<protein>
    <submittedName>
        <fullName evidence="1">Uncharacterized protein</fullName>
    </submittedName>
</protein>
<name>B7S8U5_GLYIN</name>
<sequence>MVNYFIYARDCSFSTSDNGYFHTNGLKTLAQFKRDVENIKEEQLVAGEPPAESKIVYLHWGDDCWDVDEDETRLGYVNLQCEQMGTEPEWIIRHLQNKYIVDDNDKIKLLYIITDGLISNESAKKCSRRNEFMHYETVVLHAFNEDPEKIDLSVAASFFKNRCIIYRNYKLCVSVDISKEFDYDKIDVYNFPAKKDQLKSYITLKFINEFQRNADALQEIDKLKKLQDRLSDELSDTMNSKKIKFSNRDWNNNLIVPINVMKVDIENSISVLINCIVSNAKSYSFDTLMFDMEDDESVEEEQIDDVDFITEQEFEIFDFTLEDCVGISVPYENRAMVDAT</sequence>
<dbReference type="AlphaFoldDB" id="B7S8U5"/>
<gene>
    <name evidence="1" type="ORF">GIP_L4_0020</name>
</gene>
<organism evidence="1">
    <name type="scientific">Glyptapanteles indiensis</name>
    <name type="common">Parasitoid wasp</name>
    <dbReference type="NCBI Taxonomy" id="92994"/>
    <lineage>
        <taxon>Eukaryota</taxon>
        <taxon>Metazoa</taxon>
        <taxon>Ecdysozoa</taxon>
        <taxon>Arthropoda</taxon>
        <taxon>Hexapoda</taxon>
        <taxon>Insecta</taxon>
        <taxon>Pterygota</taxon>
        <taxon>Neoptera</taxon>
        <taxon>Endopterygota</taxon>
        <taxon>Hymenoptera</taxon>
        <taxon>Apocrita</taxon>
        <taxon>Ichneumonoidea</taxon>
        <taxon>Braconidae</taxon>
        <taxon>Microgastrinae</taxon>
        <taxon>Glyptapanteles</taxon>
    </lineage>
</organism>
<reference evidence="1" key="1">
    <citation type="submission" date="2007-06" db="EMBL/GenBank/DDBJ databases">
        <title>Bracovirus Evolution: Comparative Genomics of Multiple Viral and Proviral Genomes.</title>
        <authorList>
            <person name="Desjardins C.A."/>
            <person name="Gundersen-Rindal D.E."/>
            <person name="Hostetler J.B."/>
            <person name="Tallon L.J."/>
            <person name="Utterback T.R."/>
            <person name="Fuester R.W."/>
            <person name="Schatz M.C."/>
            <person name="Pedroni M.J."/>
            <person name="Fadrosh D.W."/>
            <person name="Haas B.J."/>
            <person name="Toms B.S."/>
            <person name="Chen D."/>
            <person name="Nene V."/>
        </authorList>
    </citation>
    <scope>NUCLEOTIDE SEQUENCE</scope>
</reference>
<evidence type="ECO:0000313" key="1">
    <source>
        <dbReference type="EMBL" id="ACE75320.1"/>
    </source>
</evidence>
<accession>B7S8U5</accession>
<proteinExistence type="predicted"/>